<feature type="repeat" description="TPR" evidence="1">
    <location>
        <begin position="59"/>
        <end position="92"/>
    </location>
</feature>
<gene>
    <name evidence="3" type="ORF">PLOB_00038791</name>
</gene>
<evidence type="ECO:0000259" key="2">
    <source>
        <dbReference type="Pfam" id="PF12770"/>
    </source>
</evidence>
<dbReference type="InterPro" id="IPR011990">
    <property type="entry name" value="TPR-like_helical_dom_sf"/>
</dbReference>
<dbReference type="SUPFAM" id="SSF48452">
    <property type="entry name" value="TPR-like"/>
    <property type="match status" value="1"/>
</dbReference>
<name>A0ABN8P7V0_9CNID</name>
<comment type="caution">
    <text evidence="3">The sequence shown here is derived from an EMBL/GenBank/DDBJ whole genome shotgun (WGS) entry which is preliminary data.</text>
</comment>
<dbReference type="PANTHER" id="PTHR10098">
    <property type="entry name" value="RAPSYN-RELATED"/>
    <property type="match status" value="1"/>
</dbReference>
<dbReference type="Pfam" id="PF12770">
    <property type="entry name" value="CHAT"/>
    <property type="match status" value="1"/>
</dbReference>
<dbReference type="Proteomes" id="UP001159405">
    <property type="component" value="Unassembled WGS sequence"/>
</dbReference>
<dbReference type="InterPro" id="IPR019734">
    <property type="entry name" value="TPR_rpt"/>
</dbReference>
<reference evidence="3 4" key="1">
    <citation type="submission" date="2022-05" db="EMBL/GenBank/DDBJ databases">
        <authorList>
            <consortium name="Genoscope - CEA"/>
            <person name="William W."/>
        </authorList>
    </citation>
    <scope>NUCLEOTIDE SEQUENCE [LARGE SCALE GENOMIC DNA]</scope>
</reference>
<sequence length="431" mass="48805">MAEEYVQRSLAISKASGNIREEIAHYATLGNVYFHIVEYAKAEEYLETAIEESKKNGEATDYGNLGMVFLYLKEFGKSKEYFKTALLLSEKSGFCEVELNAHCNLTTLILFEGDVNGARSHLFSTVSKLEYMRSFLGDNDKFKLSFTDRQASCYLVLSALYCETGSRNEALSVVELGRARALSDLIATRYCLEKQRSVSPQTWIEIGKIMEKERNCTCLYISYYRQHLFLWILKAEKPILFDKMIIAPVADLLDEGEIIIVPDRFLFKVPFSALVDENEKYLSDTFRIRIVPSLTTLKLIQDCPVDYQSQTGALVVGNPVIGEVCYNRELYTPGRLPFAREEAEMIGRLLGAHTLLGEEAMKEAVLQRISSVSLIHFAAHGNDERGEIVLAPPPFMNRTPQEEDYLLTMADISQVRLRAKLVVLSCCHSAR</sequence>
<keyword evidence="4" id="KW-1185">Reference proteome</keyword>
<feature type="domain" description="CHAT" evidence="2">
    <location>
        <begin position="243"/>
        <end position="430"/>
    </location>
</feature>
<feature type="repeat" description="TPR" evidence="1">
    <location>
        <begin position="23"/>
        <end position="56"/>
    </location>
</feature>
<dbReference type="InterPro" id="IPR024983">
    <property type="entry name" value="CHAT_dom"/>
</dbReference>
<keyword evidence="1" id="KW-0802">TPR repeat</keyword>
<evidence type="ECO:0000256" key="1">
    <source>
        <dbReference type="PROSITE-ProRule" id="PRU00339"/>
    </source>
</evidence>
<dbReference type="EMBL" id="CALNXK010000058">
    <property type="protein sequence ID" value="CAH3137012.1"/>
    <property type="molecule type" value="Genomic_DNA"/>
</dbReference>
<dbReference type="SMART" id="SM00028">
    <property type="entry name" value="TPR"/>
    <property type="match status" value="2"/>
</dbReference>
<accession>A0ABN8P7V0</accession>
<dbReference type="Pfam" id="PF13181">
    <property type="entry name" value="TPR_8"/>
    <property type="match status" value="2"/>
</dbReference>
<evidence type="ECO:0000313" key="3">
    <source>
        <dbReference type="EMBL" id="CAH3137012.1"/>
    </source>
</evidence>
<dbReference type="Gene3D" id="1.25.40.10">
    <property type="entry name" value="Tetratricopeptide repeat domain"/>
    <property type="match status" value="1"/>
</dbReference>
<dbReference type="PANTHER" id="PTHR10098:SF108">
    <property type="entry name" value="TETRATRICOPEPTIDE REPEAT PROTEIN 28"/>
    <property type="match status" value="1"/>
</dbReference>
<dbReference type="PROSITE" id="PS50005">
    <property type="entry name" value="TPR"/>
    <property type="match status" value="2"/>
</dbReference>
<proteinExistence type="predicted"/>
<organism evidence="3 4">
    <name type="scientific">Porites lobata</name>
    <dbReference type="NCBI Taxonomy" id="104759"/>
    <lineage>
        <taxon>Eukaryota</taxon>
        <taxon>Metazoa</taxon>
        <taxon>Cnidaria</taxon>
        <taxon>Anthozoa</taxon>
        <taxon>Hexacorallia</taxon>
        <taxon>Scleractinia</taxon>
        <taxon>Fungiina</taxon>
        <taxon>Poritidae</taxon>
        <taxon>Porites</taxon>
    </lineage>
</organism>
<protein>
    <recommendedName>
        <fullName evidence="2">CHAT domain-containing protein</fullName>
    </recommendedName>
</protein>
<evidence type="ECO:0000313" key="4">
    <source>
        <dbReference type="Proteomes" id="UP001159405"/>
    </source>
</evidence>